<organism evidence="3 4">
    <name type="scientific">Blepharisma stoltei</name>
    <dbReference type="NCBI Taxonomy" id="1481888"/>
    <lineage>
        <taxon>Eukaryota</taxon>
        <taxon>Sar</taxon>
        <taxon>Alveolata</taxon>
        <taxon>Ciliophora</taxon>
        <taxon>Postciliodesmatophora</taxon>
        <taxon>Heterotrichea</taxon>
        <taxon>Heterotrichida</taxon>
        <taxon>Blepharismidae</taxon>
        <taxon>Blepharisma</taxon>
    </lineage>
</organism>
<dbReference type="Proteomes" id="UP001162131">
    <property type="component" value="Unassembled WGS sequence"/>
</dbReference>
<name>A0AAU9IJK5_9CILI</name>
<reference evidence="3" key="1">
    <citation type="submission" date="2021-09" db="EMBL/GenBank/DDBJ databases">
        <authorList>
            <consortium name="AG Swart"/>
            <person name="Singh M."/>
            <person name="Singh A."/>
            <person name="Seah K."/>
            <person name="Emmerich C."/>
        </authorList>
    </citation>
    <scope>NUCLEOTIDE SEQUENCE</scope>
    <source>
        <strain evidence="3">ATCC30299</strain>
    </source>
</reference>
<dbReference type="Gene3D" id="3.90.190.10">
    <property type="entry name" value="Protein tyrosine phosphatase superfamily"/>
    <property type="match status" value="1"/>
</dbReference>
<feature type="region of interest" description="Disordered" evidence="1">
    <location>
        <begin position="352"/>
        <end position="398"/>
    </location>
</feature>
<protein>
    <recommendedName>
        <fullName evidence="2">Tyrosine-protein phosphatase domain-containing protein</fullName>
    </recommendedName>
</protein>
<dbReference type="InterPro" id="IPR000340">
    <property type="entry name" value="Dual-sp_phosphatase_cat-dom"/>
</dbReference>
<keyword evidence="4" id="KW-1185">Reference proteome</keyword>
<evidence type="ECO:0000313" key="4">
    <source>
        <dbReference type="Proteomes" id="UP001162131"/>
    </source>
</evidence>
<dbReference type="InterPro" id="IPR029021">
    <property type="entry name" value="Prot-tyrosine_phosphatase-like"/>
</dbReference>
<dbReference type="CDD" id="cd14498">
    <property type="entry name" value="DSP"/>
    <property type="match status" value="1"/>
</dbReference>
<dbReference type="PANTHER" id="PTHR46653">
    <property type="entry name" value="SPECIFICITY PROTEIN PHOSPHATASE, PUTATIVE-RELATED"/>
    <property type="match status" value="1"/>
</dbReference>
<dbReference type="Pfam" id="PF00782">
    <property type="entry name" value="DSPc"/>
    <property type="match status" value="1"/>
</dbReference>
<gene>
    <name evidence="3" type="ORF">BSTOLATCC_MIC11643</name>
</gene>
<comment type="caution">
    <text evidence="3">The sequence shown here is derived from an EMBL/GenBank/DDBJ whole genome shotgun (WGS) entry which is preliminary data.</text>
</comment>
<proteinExistence type="predicted"/>
<sequence>MLEDDLIGAIKIKDGLFIGDEYSSQDLEFVVSSKVTHIINCAATQLPNHWEPIGISYLSFPWQDLDSQIIFDANSTSFDECYDFIEEAVDACESVLIHSVLGKSRCICVVAGYIMKKYRWTLVKTLEFLNSRRPNLELRQNFVNQLVALEHRLTRQGFGPKSSTWNELGEDAYIDSEELLLRNTYINAQVGPFIDYKTQKTEEKQFLINWSDCNTNNKSMLEDIAHPSSKNPIENGYAILKSCIKGSQNECRALVQGIKRAKKPETAPLKIKNLDDLGSMLEDVSNTKMRRSACAVKRDNSPSNSKGRAQSARAKEEVENKPIKKQANLVFEGVGNIKLQLKNEGVNENLEAKMQAKGRRPVTSQLRPPSPIVRNGNKIDLRQSNSGSLPKRPKPIWK</sequence>
<evidence type="ECO:0000313" key="3">
    <source>
        <dbReference type="EMBL" id="CAG9314642.1"/>
    </source>
</evidence>
<accession>A0AAU9IJK5</accession>
<evidence type="ECO:0000256" key="1">
    <source>
        <dbReference type="SAM" id="MobiDB-lite"/>
    </source>
</evidence>
<feature type="domain" description="Tyrosine-protein phosphatase" evidence="2">
    <location>
        <begin position="8"/>
        <end position="155"/>
    </location>
</feature>
<dbReference type="PANTHER" id="PTHR46653:SF1">
    <property type="entry name" value="SPECIFICITY PROTEIN PHOSPHATASE, PUTATIVE-RELATED"/>
    <property type="match status" value="1"/>
</dbReference>
<dbReference type="PROSITE" id="PS50054">
    <property type="entry name" value="TYR_PHOSPHATASE_DUAL"/>
    <property type="match status" value="1"/>
</dbReference>
<dbReference type="SUPFAM" id="SSF52799">
    <property type="entry name" value="(Phosphotyrosine protein) phosphatases II"/>
    <property type="match status" value="1"/>
</dbReference>
<dbReference type="AlphaFoldDB" id="A0AAU9IJK5"/>
<feature type="region of interest" description="Disordered" evidence="1">
    <location>
        <begin position="293"/>
        <end position="320"/>
    </location>
</feature>
<dbReference type="EMBL" id="CAJZBQ010000012">
    <property type="protein sequence ID" value="CAG9314642.1"/>
    <property type="molecule type" value="Genomic_DNA"/>
</dbReference>
<dbReference type="InterPro" id="IPR020422">
    <property type="entry name" value="TYR_PHOSPHATASE_DUAL_dom"/>
</dbReference>
<dbReference type="SMART" id="SM00195">
    <property type="entry name" value="DSPc"/>
    <property type="match status" value="1"/>
</dbReference>
<evidence type="ECO:0000259" key="2">
    <source>
        <dbReference type="PROSITE" id="PS50054"/>
    </source>
</evidence>